<name>A0A1X2IRY2_9FUNG</name>
<dbReference type="Proteomes" id="UP000193560">
    <property type="component" value="Unassembled WGS sequence"/>
</dbReference>
<evidence type="ECO:0000313" key="1">
    <source>
        <dbReference type="EMBL" id="ORZ21282.1"/>
    </source>
</evidence>
<dbReference type="AlphaFoldDB" id="A0A1X2IRY2"/>
<dbReference type="OrthoDB" id="2117820at2759"/>
<sequence>MRHINLTRRGLLQLSSNTHSTIKPTIRRLQQNHHQRCFGTSFCRLQQNESLSSDKTPSHKSANPLQFPWLLSTASPRIKDYPYIKAPSDWAFLNILPVKMQHSLCQWLGHRMLQLNMGDTYFPDQFLVGASLGTRKALESISEFLTHPSDTSMKNVNQLIAPTLGQALLGKAEGSFGVHDEISIELPQIYDARVGDIWVTLGNVDALENPRQYETLRWMTLVVAMKKSAVDELEEPFADYRKRVGKGLMEGAHVAIDVEIDADVRYQVMRPTISDDQQHLEDSDSVLTEGKPDAKHEVVLFDEGRRTLLVRFESPYFAPAHAMVSGRDEYTGEPINDWNWRISDIDQLVEKQNLDADGDGSDIDE</sequence>
<protein>
    <submittedName>
        <fullName evidence="1">Uncharacterized protein</fullName>
    </submittedName>
</protein>
<gene>
    <name evidence="1" type="ORF">BCR42DRAFT_407216</name>
</gene>
<comment type="caution">
    <text evidence="1">The sequence shown here is derived from an EMBL/GenBank/DDBJ whole genome shotgun (WGS) entry which is preliminary data.</text>
</comment>
<reference evidence="1 2" key="1">
    <citation type="submission" date="2016-07" db="EMBL/GenBank/DDBJ databases">
        <title>Pervasive Adenine N6-methylation of Active Genes in Fungi.</title>
        <authorList>
            <consortium name="DOE Joint Genome Institute"/>
            <person name="Mondo S.J."/>
            <person name="Dannebaum R.O."/>
            <person name="Kuo R.C."/>
            <person name="Labutti K."/>
            <person name="Haridas S."/>
            <person name="Kuo A."/>
            <person name="Salamov A."/>
            <person name="Ahrendt S.R."/>
            <person name="Lipzen A."/>
            <person name="Sullivan W."/>
            <person name="Andreopoulos W.B."/>
            <person name="Clum A."/>
            <person name="Lindquist E."/>
            <person name="Daum C."/>
            <person name="Ramamoorthy G.K."/>
            <person name="Gryganskyi A."/>
            <person name="Culley D."/>
            <person name="Magnuson J.K."/>
            <person name="James T.Y."/>
            <person name="O'Malley M.A."/>
            <person name="Stajich J.E."/>
            <person name="Spatafora J.W."/>
            <person name="Visel A."/>
            <person name="Grigoriev I.V."/>
        </authorList>
    </citation>
    <scope>NUCLEOTIDE SEQUENCE [LARGE SCALE GENOMIC DNA]</scope>
    <source>
        <strain evidence="1 2">NRRL 1336</strain>
    </source>
</reference>
<accession>A0A1X2IRY2</accession>
<keyword evidence="2" id="KW-1185">Reference proteome</keyword>
<proteinExistence type="predicted"/>
<organism evidence="1 2">
    <name type="scientific">Absidia repens</name>
    <dbReference type="NCBI Taxonomy" id="90262"/>
    <lineage>
        <taxon>Eukaryota</taxon>
        <taxon>Fungi</taxon>
        <taxon>Fungi incertae sedis</taxon>
        <taxon>Mucoromycota</taxon>
        <taxon>Mucoromycotina</taxon>
        <taxon>Mucoromycetes</taxon>
        <taxon>Mucorales</taxon>
        <taxon>Cunninghamellaceae</taxon>
        <taxon>Absidia</taxon>
    </lineage>
</organism>
<evidence type="ECO:0000313" key="2">
    <source>
        <dbReference type="Proteomes" id="UP000193560"/>
    </source>
</evidence>
<dbReference type="EMBL" id="MCGE01000005">
    <property type="protein sequence ID" value="ORZ21282.1"/>
    <property type="molecule type" value="Genomic_DNA"/>
</dbReference>